<evidence type="ECO:0008006" key="4">
    <source>
        <dbReference type="Google" id="ProtNLM"/>
    </source>
</evidence>
<gene>
    <name evidence="2" type="ORF">PPTG_21557</name>
</gene>
<protein>
    <recommendedName>
        <fullName evidence="4">Secreted protein</fullName>
    </recommendedName>
</protein>
<dbReference type="RefSeq" id="XP_008896613.1">
    <property type="nucleotide sequence ID" value="XM_008898365.1"/>
</dbReference>
<evidence type="ECO:0000313" key="2">
    <source>
        <dbReference type="EMBL" id="ETN18454.1"/>
    </source>
</evidence>
<feature type="signal peptide" evidence="1">
    <location>
        <begin position="1"/>
        <end position="23"/>
    </location>
</feature>
<dbReference type="AlphaFoldDB" id="W2R175"/>
<organism evidence="2 3">
    <name type="scientific">Phytophthora nicotianae (strain INRA-310)</name>
    <name type="common">Phytophthora parasitica</name>
    <dbReference type="NCBI Taxonomy" id="761204"/>
    <lineage>
        <taxon>Eukaryota</taxon>
        <taxon>Sar</taxon>
        <taxon>Stramenopiles</taxon>
        <taxon>Oomycota</taxon>
        <taxon>Peronosporomycetes</taxon>
        <taxon>Peronosporales</taxon>
        <taxon>Peronosporaceae</taxon>
        <taxon>Phytophthora</taxon>
    </lineage>
</organism>
<dbReference type="GeneID" id="20190156"/>
<feature type="chain" id="PRO_5004823247" description="Secreted protein" evidence="1">
    <location>
        <begin position="24"/>
        <end position="108"/>
    </location>
</feature>
<reference evidence="3" key="1">
    <citation type="submission" date="2011-12" db="EMBL/GenBank/DDBJ databases">
        <authorList>
            <consortium name="The Broad Institute Genome Sequencing Platform"/>
            <person name="Russ C."/>
            <person name="Tyler B."/>
            <person name="Panabieres F."/>
            <person name="Shan W."/>
            <person name="Tripathy S."/>
            <person name="Grunwald N."/>
            <person name="Machado M."/>
            <person name="Young S.K."/>
            <person name="Zeng Q."/>
            <person name="Gargeya S."/>
            <person name="Fitzgerald M."/>
            <person name="Haas B."/>
            <person name="Abouelleil A."/>
            <person name="Alvarado L."/>
            <person name="Arachchi H.M."/>
            <person name="Berlin A."/>
            <person name="Chapman S.B."/>
            <person name="Gearin G."/>
            <person name="Goldberg J."/>
            <person name="Griggs A."/>
            <person name="Gujja S."/>
            <person name="Hansen M."/>
            <person name="Heiman D."/>
            <person name="Howarth C."/>
            <person name="Larimer J."/>
            <person name="Lui A."/>
            <person name="MacDonald P.J.P."/>
            <person name="McCowen C."/>
            <person name="Montmayeur A."/>
            <person name="Murphy C."/>
            <person name="Neiman D."/>
            <person name="Pearson M."/>
            <person name="Priest M."/>
            <person name="Roberts A."/>
            <person name="Saif S."/>
            <person name="Shea T."/>
            <person name="Sisk P."/>
            <person name="Stolte C."/>
            <person name="Sykes S."/>
            <person name="Wortman J."/>
            <person name="Nusbaum C."/>
            <person name="Birren B."/>
        </authorList>
    </citation>
    <scope>NUCLEOTIDE SEQUENCE [LARGE SCALE GENOMIC DNA]</scope>
    <source>
        <strain evidence="3">INRA-310</strain>
    </source>
</reference>
<dbReference type="EMBL" id="KI669566">
    <property type="protein sequence ID" value="ETN18454.1"/>
    <property type="molecule type" value="Genomic_DNA"/>
</dbReference>
<proteinExistence type="predicted"/>
<dbReference type="Proteomes" id="UP000018817">
    <property type="component" value="Unassembled WGS sequence"/>
</dbReference>
<evidence type="ECO:0000256" key="1">
    <source>
        <dbReference type="SAM" id="SignalP"/>
    </source>
</evidence>
<accession>W2R175</accession>
<keyword evidence="1" id="KW-0732">Signal</keyword>
<sequence length="108" mass="11967">MGPNNQVWSQLILHLGLVSVVWGLRGEHAGVLAAPAGLELVVPGWNTGIWKFSIRTLQHQRAGAACKLVNKRQARAKELEPEVSRPRFPCPAHRPMQRYACPNSKLVV</sequence>
<name>W2R175_PHYN3</name>
<dbReference type="VEuPathDB" id="FungiDB:PPTG_21557"/>
<evidence type="ECO:0000313" key="3">
    <source>
        <dbReference type="Proteomes" id="UP000018817"/>
    </source>
</evidence>
<reference evidence="2 3" key="2">
    <citation type="submission" date="2013-11" db="EMBL/GenBank/DDBJ databases">
        <title>The Genome Sequence of Phytophthora parasitica INRA-310.</title>
        <authorList>
            <consortium name="The Broad Institute Genomics Platform"/>
            <person name="Russ C."/>
            <person name="Tyler B."/>
            <person name="Panabieres F."/>
            <person name="Shan W."/>
            <person name="Tripathy S."/>
            <person name="Grunwald N."/>
            <person name="Machado M."/>
            <person name="Johnson C.S."/>
            <person name="Arredondo F."/>
            <person name="Hong C."/>
            <person name="Coffey M."/>
            <person name="Young S.K."/>
            <person name="Zeng Q."/>
            <person name="Gargeya S."/>
            <person name="Fitzgerald M."/>
            <person name="Abouelleil A."/>
            <person name="Alvarado L."/>
            <person name="Chapman S.B."/>
            <person name="Gainer-Dewar J."/>
            <person name="Goldberg J."/>
            <person name="Griggs A."/>
            <person name="Gujja S."/>
            <person name="Hansen M."/>
            <person name="Howarth C."/>
            <person name="Imamovic A."/>
            <person name="Ireland A."/>
            <person name="Larimer J."/>
            <person name="McCowan C."/>
            <person name="Murphy C."/>
            <person name="Pearson M."/>
            <person name="Poon T.W."/>
            <person name="Priest M."/>
            <person name="Roberts A."/>
            <person name="Saif S."/>
            <person name="Shea T."/>
            <person name="Sykes S."/>
            <person name="Wortman J."/>
            <person name="Nusbaum C."/>
            <person name="Birren B."/>
        </authorList>
    </citation>
    <scope>NUCLEOTIDE SEQUENCE [LARGE SCALE GENOMIC DNA]</scope>
    <source>
        <strain evidence="2 3">INRA-310</strain>
    </source>
</reference>